<dbReference type="Gene3D" id="1.20.1250.20">
    <property type="entry name" value="MFS general substrate transporter like domains"/>
    <property type="match status" value="2"/>
</dbReference>
<sequence length="612" mass="68250">MTTAKLEAFQVEPECKDKTSILSNASSSKEKPREVKYSGVYNAEIYAEYYATPIKRLMIFMSLFLIALAYGLDNSVRNTYQTLATSSYSKNALVSTVSCIEQVLSAACQIWFARAADIYGRPIILAVVTIFYVVGSIIQCKSYSIASYSIGSCIYAIGYAGVILICEVYVADFSNLNWRVAAGTGQILPNVIITWVGGNIAGAINDRWQWGIGMWAFIFPLSVLPMAICIWHMHYLAKKNDEILKSVCTVPSNSSRLRYFINMLIWELNLPGLILVVVILGLILIPLTLGGGLSNKWRTPGILIPEILGWVVGIPLYVVWEAKYATHPLMPWKVVRDRGIWSPLLLALLMDFSFGMQSTYLVTFLLVAVNQSKTAATRINRLFSFISVLTGFGFGFIIVRVRKMKWFIIVGVSIWFVSFGLLEKFRGGDGSLVGIIVAVCLLGFGNGLIKFPSKTSIQACVMTHDMIALATSLTLALNNVGKAFASAVSGAIWTNILPDQLEKYFKNDPELAKLVFEKPLKFIKQYKWGSSERNNVISAYRYVWRLLIIVGLVLLIPLLLTSFFLRNKKLEDVVSYDQMEENKIVISEKSIEVTTLPAKNKTSEEIKSIESV</sequence>
<organism evidence="10 11">
    <name type="scientific">Maudiozyma saulgeensis</name>
    <dbReference type="NCBI Taxonomy" id="1789683"/>
    <lineage>
        <taxon>Eukaryota</taxon>
        <taxon>Fungi</taxon>
        <taxon>Dikarya</taxon>
        <taxon>Ascomycota</taxon>
        <taxon>Saccharomycotina</taxon>
        <taxon>Saccharomycetes</taxon>
        <taxon>Saccharomycetales</taxon>
        <taxon>Saccharomycetaceae</taxon>
        <taxon>Maudiozyma</taxon>
    </lineage>
</organism>
<evidence type="ECO:0000256" key="5">
    <source>
        <dbReference type="ARBA" id="ARBA00022989"/>
    </source>
</evidence>
<evidence type="ECO:0000256" key="2">
    <source>
        <dbReference type="ARBA" id="ARBA00008335"/>
    </source>
</evidence>
<comment type="similarity">
    <text evidence="2">Belongs to the major facilitator superfamily.</text>
</comment>
<keyword evidence="3" id="KW-0813">Transport</keyword>
<evidence type="ECO:0000313" key="11">
    <source>
        <dbReference type="Proteomes" id="UP000196158"/>
    </source>
</evidence>
<gene>
    <name evidence="10" type="ORF">KASA_0Q00198G</name>
</gene>
<dbReference type="GO" id="GO:0005768">
    <property type="term" value="C:endosome"/>
    <property type="evidence" value="ECO:0007669"/>
    <property type="project" value="TreeGrafter"/>
</dbReference>
<dbReference type="PROSITE" id="PS50850">
    <property type="entry name" value="MFS"/>
    <property type="match status" value="1"/>
</dbReference>
<feature type="transmembrane region" description="Helical" evidence="8">
    <location>
        <begin position="301"/>
        <end position="320"/>
    </location>
</feature>
<keyword evidence="5 8" id="KW-1133">Transmembrane helix</keyword>
<keyword evidence="4 8" id="KW-0812">Transmembrane</keyword>
<feature type="transmembrane region" description="Helical" evidence="8">
    <location>
        <begin position="210"/>
        <end position="233"/>
    </location>
</feature>
<feature type="transmembrane region" description="Helical" evidence="8">
    <location>
        <begin position="340"/>
        <end position="367"/>
    </location>
</feature>
<keyword evidence="6" id="KW-0406">Ion transport</keyword>
<evidence type="ECO:0000256" key="1">
    <source>
        <dbReference type="ARBA" id="ARBA00004127"/>
    </source>
</evidence>
<dbReference type="AlphaFoldDB" id="A0A1X7QXC9"/>
<feature type="transmembrane region" description="Helical" evidence="8">
    <location>
        <begin position="542"/>
        <end position="565"/>
    </location>
</feature>
<feature type="transmembrane region" description="Helical" evidence="8">
    <location>
        <begin position="118"/>
        <end position="138"/>
    </location>
</feature>
<reference evidence="10 11" key="1">
    <citation type="submission" date="2017-04" db="EMBL/GenBank/DDBJ databases">
        <authorList>
            <person name="Afonso C.L."/>
            <person name="Miller P.J."/>
            <person name="Scott M.A."/>
            <person name="Spackman E."/>
            <person name="Goraichik I."/>
            <person name="Dimitrov K.M."/>
            <person name="Suarez D.L."/>
            <person name="Swayne D.E."/>
        </authorList>
    </citation>
    <scope>NUCLEOTIDE SEQUENCE [LARGE SCALE GENOMIC DNA]</scope>
</reference>
<protein>
    <submittedName>
        <fullName evidence="10">Similar to Saccharomyces cerevisiae YEL065W SIT1 Ferrioxamine B transporter, member of the ARN family of transporters that specifically recognize siderophore-iron chelates</fullName>
    </submittedName>
</protein>
<dbReference type="GO" id="GO:0005774">
    <property type="term" value="C:vacuolar membrane"/>
    <property type="evidence" value="ECO:0007669"/>
    <property type="project" value="TreeGrafter"/>
</dbReference>
<feature type="transmembrane region" description="Helical" evidence="8">
    <location>
        <begin position="404"/>
        <end position="422"/>
    </location>
</feature>
<evidence type="ECO:0000256" key="4">
    <source>
        <dbReference type="ARBA" id="ARBA00022692"/>
    </source>
</evidence>
<dbReference type="InterPro" id="IPR020846">
    <property type="entry name" value="MFS_dom"/>
</dbReference>
<feature type="transmembrane region" description="Helical" evidence="8">
    <location>
        <begin position="379"/>
        <end position="398"/>
    </location>
</feature>
<accession>A0A1X7QXC9</accession>
<dbReference type="GO" id="GO:0005886">
    <property type="term" value="C:plasma membrane"/>
    <property type="evidence" value="ECO:0007669"/>
    <property type="project" value="TreeGrafter"/>
</dbReference>
<feature type="transmembrane region" description="Helical" evidence="8">
    <location>
        <begin position="431"/>
        <end position="449"/>
    </location>
</feature>
<dbReference type="SUPFAM" id="SSF103473">
    <property type="entry name" value="MFS general substrate transporter"/>
    <property type="match status" value="1"/>
</dbReference>
<feature type="transmembrane region" description="Helical" evidence="8">
    <location>
        <begin position="268"/>
        <end position="289"/>
    </location>
</feature>
<comment type="subcellular location">
    <subcellularLocation>
        <location evidence="1">Endomembrane system</location>
        <topology evidence="1">Multi-pass membrane protein</topology>
    </subcellularLocation>
</comment>
<dbReference type="Proteomes" id="UP000196158">
    <property type="component" value="Unassembled WGS sequence"/>
</dbReference>
<keyword evidence="7 8" id="KW-0472">Membrane</keyword>
<feature type="transmembrane region" description="Helical" evidence="8">
    <location>
        <begin position="176"/>
        <end position="198"/>
    </location>
</feature>
<name>A0A1X7QXC9_9SACH</name>
<evidence type="ECO:0000256" key="7">
    <source>
        <dbReference type="ARBA" id="ARBA00023136"/>
    </source>
</evidence>
<feature type="domain" description="Major facilitator superfamily (MFS) profile" evidence="9">
    <location>
        <begin position="59"/>
        <end position="569"/>
    </location>
</feature>
<evidence type="ECO:0000256" key="6">
    <source>
        <dbReference type="ARBA" id="ARBA00023065"/>
    </source>
</evidence>
<proteinExistence type="inferred from homology"/>
<keyword evidence="11" id="KW-1185">Reference proteome</keyword>
<dbReference type="GO" id="GO:0015343">
    <property type="term" value="F:siderophore-iron transmembrane transporter activity"/>
    <property type="evidence" value="ECO:0007669"/>
    <property type="project" value="TreeGrafter"/>
</dbReference>
<evidence type="ECO:0000256" key="3">
    <source>
        <dbReference type="ARBA" id="ARBA00022448"/>
    </source>
</evidence>
<evidence type="ECO:0000259" key="9">
    <source>
        <dbReference type="PROSITE" id="PS50850"/>
    </source>
</evidence>
<feature type="transmembrane region" description="Helical" evidence="8">
    <location>
        <begin position="145"/>
        <end position="170"/>
    </location>
</feature>
<dbReference type="EMBL" id="FXLY01000002">
    <property type="protein sequence ID" value="SMN17686.1"/>
    <property type="molecule type" value="Genomic_DNA"/>
</dbReference>
<feature type="transmembrane region" description="Helical" evidence="8">
    <location>
        <begin position="54"/>
        <end position="72"/>
    </location>
</feature>
<dbReference type="OrthoDB" id="2241241at2759"/>
<dbReference type="PANTHER" id="PTHR23501">
    <property type="entry name" value="MAJOR FACILITATOR SUPERFAMILY"/>
    <property type="match status" value="1"/>
</dbReference>
<evidence type="ECO:0000256" key="8">
    <source>
        <dbReference type="SAM" id="Phobius"/>
    </source>
</evidence>
<dbReference type="PANTHER" id="PTHR23501:SF92">
    <property type="entry name" value="GLUTATHIONE EXCHANGER 1-RELATED"/>
    <property type="match status" value="1"/>
</dbReference>
<dbReference type="InterPro" id="IPR036259">
    <property type="entry name" value="MFS_trans_sf"/>
</dbReference>
<dbReference type="FunFam" id="1.20.1250.20:FF:000197">
    <property type="entry name" value="Siderophore iron transporter 1"/>
    <property type="match status" value="1"/>
</dbReference>
<evidence type="ECO:0000313" key="10">
    <source>
        <dbReference type="EMBL" id="SMN17686.1"/>
    </source>
</evidence>